<protein>
    <submittedName>
        <fullName evidence="1">Uncharacterized protein</fullName>
    </submittedName>
</protein>
<sequence>MAFSSYFSAGQIGSRAAIVILHLTTAWAAAYLGYSLASHRLRMGTERAIIDGKLPQPCHHGKDRAYMIANMIPVAAFIVTLIWTASMAAIIFTNDITDEFDIVFLLSYVGWIHVAVWLSYVADVPMRKVLMKEPMVSLLASLLPCLMISPVISAVCRILSILFQCYSLSVYVHYLLTAASYRVLLGKHDKSCEEKLNSMEHMCDHDENPKEMTATSGRKPISRGANVESEEKKHTLGTKNIRIESSHLGTASTKGEARLSLTGLDYSNSPHHNVNNRMDAMRLQ</sequence>
<accession>M8A5W1</accession>
<evidence type="ECO:0000313" key="1">
    <source>
        <dbReference type="EMBL" id="EMS67411.1"/>
    </source>
</evidence>
<dbReference type="EMBL" id="KD019456">
    <property type="protein sequence ID" value="EMS67411.1"/>
    <property type="molecule type" value="Genomic_DNA"/>
</dbReference>
<gene>
    <name evidence="1" type="ORF">TRIUR3_12786</name>
</gene>
<dbReference type="AlphaFoldDB" id="M8A5W1"/>
<reference evidence="1" key="1">
    <citation type="journal article" date="2013" name="Nature">
        <title>Draft genome of the wheat A-genome progenitor Triticum urartu.</title>
        <authorList>
            <person name="Ling H.Q."/>
            <person name="Zhao S."/>
            <person name="Liu D."/>
            <person name="Wang J."/>
            <person name="Sun H."/>
            <person name="Zhang C."/>
            <person name="Fan H."/>
            <person name="Li D."/>
            <person name="Dong L."/>
            <person name="Tao Y."/>
            <person name="Gao C."/>
            <person name="Wu H."/>
            <person name="Li Y."/>
            <person name="Cui Y."/>
            <person name="Guo X."/>
            <person name="Zheng S."/>
            <person name="Wang B."/>
            <person name="Yu K."/>
            <person name="Liang Q."/>
            <person name="Yang W."/>
            <person name="Lou X."/>
            <person name="Chen J."/>
            <person name="Feng M."/>
            <person name="Jian J."/>
            <person name="Zhang X."/>
            <person name="Luo G."/>
            <person name="Jiang Y."/>
            <person name="Liu J."/>
            <person name="Wang Z."/>
            <person name="Sha Y."/>
            <person name="Zhang B."/>
            <person name="Wu H."/>
            <person name="Tang D."/>
            <person name="Shen Q."/>
            <person name="Xue P."/>
            <person name="Zou S."/>
            <person name="Wang X."/>
            <person name="Liu X."/>
            <person name="Wang F."/>
            <person name="Yang Y."/>
            <person name="An X."/>
            <person name="Dong Z."/>
            <person name="Zhang K."/>
            <person name="Zhang X."/>
            <person name="Luo M.C."/>
            <person name="Dvorak J."/>
            <person name="Tong Y."/>
            <person name="Wang J."/>
            <person name="Yang H."/>
            <person name="Li Z."/>
            <person name="Wang D."/>
            <person name="Zhang A."/>
            <person name="Wang J."/>
        </authorList>
    </citation>
    <scope>NUCLEOTIDE SEQUENCE</scope>
</reference>
<dbReference type="OMA" id="WIHVAVW"/>
<proteinExistence type="predicted"/>
<name>M8A5W1_TRIUA</name>
<organism evidence="1">
    <name type="scientific">Triticum urartu</name>
    <name type="common">Red wild einkorn</name>
    <name type="synonym">Crithodium urartu</name>
    <dbReference type="NCBI Taxonomy" id="4572"/>
    <lineage>
        <taxon>Eukaryota</taxon>
        <taxon>Viridiplantae</taxon>
        <taxon>Streptophyta</taxon>
        <taxon>Embryophyta</taxon>
        <taxon>Tracheophyta</taxon>
        <taxon>Spermatophyta</taxon>
        <taxon>Magnoliopsida</taxon>
        <taxon>Liliopsida</taxon>
        <taxon>Poales</taxon>
        <taxon>Poaceae</taxon>
        <taxon>BOP clade</taxon>
        <taxon>Pooideae</taxon>
        <taxon>Triticodae</taxon>
        <taxon>Triticeae</taxon>
        <taxon>Triticinae</taxon>
        <taxon>Triticum</taxon>
    </lineage>
</organism>